<sequence>MELDRGLCRTDTRCVRPGPIHLLTCPRCGAFAKDRTIGSGSSMGARFWTDGKGDMPMLPQRPEVARCQACGLVHFPKDATRAGTMTIVEELGAQSYALRVTAIRRKSIPLFSLLRLKVGAWSEEALFAALPVTVATGLTHLQAGSRAEVLEKMGAEVEYVVTIREGYEGPTPREWIEAPDLAPPGERDLLATLARGDFAPNREAVLTLRIKAWQAGNDARRGADSVAAVAWSNEAAENLEALVALLSEDDPDERLMKAEALRELGRFETCLALLARPLPGKYEIVVRTIRSLAERNVPGVAELRGSF</sequence>
<dbReference type="RefSeq" id="WP_272459110.1">
    <property type="nucleotide sequence ID" value="NZ_JAGTJJ010000025.1"/>
</dbReference>
<proteinExistence type="predicted"/>
<dbReference type="Proteomes" id="UP001151081">
    <property type="component" value="Unassembled WGS sequence"/>
</dbReference>
<evidence type="ECO:0000313" key="2">
    <source>
        <dbReference type="Proteomes" id="UP001151081"/>
    </source>
</evidence>
<keyword evidence="2" id="KW-1185">Reference proteome</keyword>
<protein>
    <submittedName>
        <fullName evidence="1">Uncharacterized protein</fullName>
    </submittedName>
</protein>
<name>A0A9X3X713_9BACT</name>
<accession>A0A9X3X713</accession>
<comment type="caution">
    <text evidence="1">The sequence shown here is derived from an EMBL/GenBank/DDBJ whole genome shotgun (WGS) entry which is preliminary data.</text>
</comment>
<evidence type="ECO:0000313" key="1">
    <source>
        <dbReference type="EMBL" id="MDC3984974.1"/>
    </source>
</evidence>
<dbReference type="AlphaFoldDB" id="A0A9X3X713"/>
<organism evidence="1 2">
    <name type="scientific">Polyangium jinanense</name>
    <dbReference type="NCBI Taxonomy" id="2829994"/>
    <lineage>
        <taxon>Bacteria</taxon>
        <taxon>Pseudomonadati</taxon>
        <taxon>Myxococcota</taxon>
        <taxon>Polyangia</taxon>
        <taxon>Polyangiales</taxon>
        <taxon>Polyangiaceae</taxon>
        <taxon>Polyangium</taxon>
    </lineage>
</organism>
<reference evidence="1 2" key="1">
    <citation type="submission" date="2021-04" db="EMBL/GenBank/DDBJ databases">
        <title>Genome analysis of Polyangium sp.</title>
        <authorList>
            <person name="Li Y."/>
            <person name="Wang J."/>
        </authorList>
    </citation>
    <scope>NUCLEOTIDE SEQUENCE [LARGE SCALE GENOMIC DNA]</scope>
    <source>
        <strain evidence="1 2">SDU14</strain>
    </source>
</reference>
<dbReference type="EMBL" id="JAGTJJ010000025">
    <property type="protein sequence ID" value="MDC3984974.1"/>
    <property type="molecule type" value="Genomic_DNA"/>
</dbReference>
<gene>
    <name evidence="1" type="ORF">KEG57_31130</name>
</gene>